<name>A0ABT5E6Q2_9BACT</name>
<keyword evidence="4" id="KW-1185">Reference proteome</keyword>
<dbReference type="Pfam" id="PF08327">
    <property type="entry name" value="AHSA1"/>
    <property type="match status" value="2"/>
</dbReference>
<dbReference type="InterPro" id="IPR023393">
    <property type="entry name" value="START-like_dom_sf"/>
</dbReference>
<protein>
    <submittedName>
        <fullName evidence="3">SRPBCC family protein</fullName>
    </submittedName>
</protein>
<dbReference type="Gene3D" id="3.30.530.20">
    <property type="match status" value="2"/>
</dbReference>
<dbReference type="RefSeq" id="WP_272090044.1">
    <property type="nucleotide sequence ID" value="NZ_JAQNDL010000003.1"/>
</dbReference>
<dbReference type="CDD" id="cd08899">
    <property type="entry name" value="SRPBCC_CalC_Aha1-like_6"/>
    <property type="match status" value="1"/>
</dbReference>
<evidence type="ECO:0000259" key="2">
    <source>
        <dbReference type="Pfam" id="PF08327"/>
    </source>
</evidence>
<sequence length="343" mass="38520">MNDHGQILDPGTVRLERVLPGPIERVWRYLTDSDKRARWLAAGQFELRPGGRAEFRFDHASLSSEKTYPERHKGAEGAQGFEKVLECDPPRLLRMTWGGPDEPAEVCFELTPEGDRVRLVLTTRRLPTRDEVVGTASGWHAHLAILADTLAERPPRGFWSTLADAERDYQQRMQVMDDHFRWAAGNEREIHDHGGTWSSLLRRRLDAPIDRVWAAWTDPDALRNWFGRPSGSFEVGGTVVLELSQPHPTTVKILACEPPTRLRTTWRYGDFADSEVELRLTRDGAGTSLELQHFACPDADDARGGGGGWEAALLQLESFLGGLPPPAEFVFPAMDHAWSRVTA</sequence>
<dbReference type="SUPFAM" id="SSF55961">
    <property type="entry name" value="Bet v1-like"/>
    <property type="match status" value="2"/>
</dbReference>
<feature type="domain" description="Activator of Hsp90 ATPase homologue 1/2-like C-terminal" evidence="2">
    <location>
        <begin position="22"/>
        <end position="150"/>
    </location>
</feature>
<organism evidence="3 4">
    <name type="scientific">Nannocystis bainbridge</name>
    <dbReference type="NCBI Taxonomy" id="2995303"/>
    <lineage>
        <taxon>Bacteria</taxon>
        <taxon>Pseudomonadati</taxon>
        <taxon>Myxococcota</taxon>
        <taxon>Polyangia</taxon>
        <taxon>Nannocystales</taxon>
        <taxon>Nannocystaceae</taxon>
        <taxon>Nannocystis</taxon>
    </lineage>
</organism>
<gene>
    <name evidence="3" type="ORF">POL25_31830</name>
</gene>
<proteinExistence type="inferred from homology"/>
<accession>A0ABT5E6Q2</accession>
<comment type="similarity">
    <text evidence="1">Belongs to the AHA1 family.</text>
</comment>
<evidence type="ECO:0000313" key="3">
    <source>
        <dbReference type="EMBL" id="MDC0721541.1"/>
    </source>
</evidence>
<evidence type="ECO:0000256" key="1">
    <source>
        <dbReference type="ARBA" id="ARBA00006817"/>
    </source>
</evidence>
<dbReference type="EMBL" id="JAQNDL010000003">
    <property type="protein sequence ID" value="MDC0721541.1"/>
    <property type="molecule type" value="Genomic_DNA"/>
</dbReference>
<reference evidence="3 4" key="1">
    <citation type="submission" date="2022-11" db="EMBL/GenBank/DDBJ databases">
        <title>Minimal conservation of predation-associated metabolite biosynthetic gene clusters underscores biosynthetic potential of Myxococcota including descriptions for ten novel species: Archangium lansinium sp. nov., Myxococcus landrumus sp. nov., Nannocystis bai.</title>
        <authorList>
            <person name="Ahearne A."/>
            <person name="Stevens C."/>
            <person name="Dowd S."/>
        </authorList>
    </citation>
    <scope>NUCLEOTIDE SEQUENCE [LARGE SCALE GENOMIC DNA]</scope>
    <source>
        <strain evidence="3 4">BB15-2</strain>
    </source>
</reference>
<dbReference type="InterPro" id="IPR013538">
    <property type="entry name" value="ASHA1/2-like_C"/>
</dbReference>
<comment type="caution">
    <text evidence="3">The sequence shown here is derived from an EMBL/GenBank/DDBJ whole genome shotgun (WGS) entry which is preliminary data.</text>
</comment>
<evidence type="ECO:0000313" key="4">
    <source>
        <dbReference type="Proteomes" id="UP001221686"/>
    </source>
</evidence>
<feature type="domain" description="Activator of Hsp90 ATPase homologue 1/2-like C-terminal" evidence="2">
    <location>
        <begin position="206"/>
        <end position="320"/>
    </location>
</feature>
<dbReference type="Proteomes" id="UP001221686">
    <property type="component" value="Unassembled WGS sequence"/>
</dbReference>